<reference evidence="7 8" key="1">
    <citation type="submission" date="2017-11" db="EMBL/GenBank/DDBJ databases">
        <title>Genomic Encyclopedia of Archaeal and Bacterial Type Strains, Phase II (KMG-II): From Individual Species to Whole Genera.</title>
        <authorList>
            <person name="Goeker M."/>
        </authorList>
    </citation>
    <scope>NUCLEOTIDE SEQUENCE [LARGE SCALE GENOMIC DNA]</scope>
    <source>
        <strain evidence="7 8">DSM 25478</strain>
    </source>
</reference>
<dbReference type="GO" id="GO:0016987">
    <property type="term" value="F:sigma factor activity"/>
    <property type="evidence" value="ECO:0007669"/>
    <property type="project" value="UniProtKB-KW"/>
</dbReference>
<feature type="domain" description="RNA polymerase sigma factor 70 region 4 type 2" evidence="6">
    <location>
        <begin position="87"/>
        <end position="138"/>
    </location>
</feature>
<dbReference type="AlphaFoldDB" id="A0A2M9CPL7"/>
<evidence type="ECO:0000256" key="1">
    <source>
        <dbReference type="ARBA" id="ARBA00010641"/>
    </source>
</evidence>
<evidence type="ECO:0000259" key="6">
    <source>
        <dbReference type="Pfam" id="PF08281"/>
    </source>
</evidence>
<evidence type="ECO:0000313" key="7">
    <source>
        <dbReference type="EMBL" id="PJJ73839.1"/>
    </source>
</evidence>
<dbReference type="InterPro" id="IPR039425">
    <property type="entry name" value="RNA_pol_sigma-70-like"/>
</dbReference>
<dbReference type="InterPro" id="IPR013249">
    <property type="entry name" value="RNA_pol_sigma70_r4_t2"/>
</dbReference>
<dbReference type="InterPro" id="IPR036388">
    <property type="entry name" value="WH-like_DNA-bd_sf"/>
</dbReference>
<accession>A0A2M9CPL7</accession>
<dbReference type="SUPFAM" id="SSF88946">
    <property type="entry name" value="Sigma2 domain of RNA polymerase sigma factors"/>
    <property type="match status" value="1"/>
</dbReference>
<evidence type="ECO:0000256" key="2">
    <source>
        <dbReference type="ARBA" id="ARBA00023015"/>
    </source>
</evidence>
<evidence type="ECO:0000259" key="5">
    <source>
        <dbReference type="Pfam" id="PF04542"/>
    </source>
</evidence>
<organism evidence="7 8">
    <name type="scientific">Sediminihabitans luteus</name>
    <dbReference type="NCBI Taxonomy" id="1138585"/>
    <lineage>
        <taxon>Bacteria</taxon>
        <taxon>Bacillati</taxon>
        <taxon>Actinomycetota</taxon>
        <taxon>Actinomycetes</taxon>
        <taxon>Micrococcales</taxon>
        <taxon>Cellulomonadaceae</taxon>
        <taxon>Sediminihabitans</taxon>
    </lineage>
</organism>
<evidence type="ECO:0000256" key="4">
    <source>
        <dbReference type="ARBA" id="ARBA00023163"/>
    </source>
</evidence>
<comment type="caution">
    <text evidence="7">The sequence shown here is derived from an EMBL/GenBank/DDBJ whole genome shotgun (WGS) entry which is preliminary data.</text>
</comment>
<evidence type="ECO:0000313" key="8">
    <source>
        <dbReference type="Proteomes" id="UP000231693"/>
    </source>
</evidence>
<dbReference type="GO" id="GO:0003677">
    <property type="term" value="F:DNA binding"/>
    <property type="evidence" value="ECO:0007669"/>
    <property type="project" value="InterPro"/>
</dbReference>
<comment type="similarity">
    <text evidence="1">Belongs to the sigma-70 factor family. ECF subfamily.</text>
</comment>
<dbReference type="Pfam" id="PF04542">
    <property type="entry name" value="Sigma70_r2"/>
    <property type="match status" value="1"/>
</dbReference>
<dbReference type="SUPFAM" id="SSF88659">
    <property type="entry name" value="Sigma3 and sigma4 domains of RNA polymerase sigma factors"/>
    <property type="match status" value="1"/>
</dbReference>
<dbReference type="PANTHER" id="PTHR43133:SF25">
    <property type="entry name" value="RNA POLYMERASE SIGMA FACTOR RFAY-RELATED"/>
    <property type="match status" value="1"/>
</dbReference>
<keyword evidence="8" id="KW-1185">Reference proteome</keyword>
<dbReference type="Proteomes" id="UP000231693">
    <property type="component" value="Unassembled WGS sequence"/>
</dbReference>
<dbReference type="Gene3D" id="1.10.1740.10">
    <property type="match status" value="1"/>
</dbReference>
<dbReference type="PANTHER" id="PTHR43133">
    <property type="entry name" value="RNA POLYMERASE ECF-TYPE SIGMA FACTO"/>
    <property type="match status" value="1"/>
</dbReference>
<dbReference type="GO" id="GO:0006352">
    <property type="term" value="P:DNA-templated transcription initiation"/>
    <property type="evidence" value="ECO:0007669"/>
    <property type="project" value="InterPro"/>
</dbReference>
<protein>
    <submittedName>
        <fullName evidence="7">RNA polymerase ECF family sigma subunit</fullName>
    </submittedName>
</protein>
<dbReference type="InterPro" id="IPR013324">
    <property type="entry name" value="RNA_pol_sigma_r3/r4-like"/>
</dbReference>
<name>A0A2M9CPL7_9CELL</name>
<dbReference type="EMBL" id="PGFE01000002">
    <property type="protein sequence ID" value="PJJ73839.1"/>
    <property type="molecule type" value="Genomic_DNA"/>
</dbReference>
<keyword evidence="3" id="KW-0731">Sigma factor</keyword>
<dbReference type="NCBIfam" id="TIGR02937">
    <property type="entry name" value="sigma70-ECF"/>
    <property type="match status" value="1"/>
</dbReference>
<feature type="domain" description="RNA polymerase sigma-70 region 2" evidence="5">
    <location>
        <begin position="3"/>
        <end position="61"/>
    </location>
</feature>
<dbReference type="InterPro" id="IPR007627">
    <property type="entry name" value="RNA_pol_sigma70_r2"/>
</dbReference>
<sequence length="177" mass="19436">MALLAYAVRRVTVPADAADVVAETFLVAWRRIAEVPAGPDARPWLFGVARKVLANVRRTDHRRSALADRLRAHVVEVVGPAELGGSAVEQALGRLRDADQEILRLSAWEQLEHDEIAVALGLSRGAVRVRLHRARRRLAETLRGIERSDDALPWTAARASGADARLVVARPVIEEGR</sequence>
<dbReference type="Pfam" id="PF08281">
    <property type="entry name" value="Sigma70_r4_2"/>
    <property type="match status" value="1"/>
</dbReference>
<dbReference type="Gene3D" id="1.10.10.10">
    <property type="entry name" value="Winged helix-like DNA-binding domain superfamily/Winged helix DNA-binding domain"/>
    <property type="match status" value="1"/>
</dbReference>
<dbReference type="InterPro" id="IPR013325">
    <property type="entry name" value="RNA_pol_sigma_r2"/>
</dbReference>
<dbReference type="InterPro" id="IPR014284">
    <property type="entry name" value="RNA_pol_sigma-70_dom"/>
</dbReference>
<proteinExistence type="inferred from homology"/>
<keyword evidence="2" id="KW-0805">Transcription regulation</keyword>
<evidence type="ECO:0000256" key="3">
    <source>
        <dbReference type="ARBA" id="ARBA00023082"/>
    </source>
</evidence>
<gene>
    <name evidence="7" type="ORF">CLV28_1321</name>
</gene>
<keyword evidence="4" id="KW-0804">Transcription</keyword>